<sequence length="139" mass="15694">MTNGYRLIHDELKDRRGSAIGLPCAAPDCRRLADGWGLVGEASHYGEDSMGRAVRWSNDLNDYAPLCDSHNNLLDRGGDWLYCPNGHYRATFGTHRNGRCKGCTRDSLRARYADPEYRARANARRRELAAARRTNGEPR</sequence>
<name>A0ABW3AKI9_9MICO</name>
<dbReference type="Proteomes" id="UP001597055">
    <property type="component" value="Unassembled WGS sequence"/>
</dbReference>
<evidence type="ECO:0000313" key="2">
    <source>
        <dbReference type="Proteomes" id="UP001597055"/>
    </source>
</evidence>
<accession>A0ABW3AKI9</accession>
<dbReference type="RefSeq" id="WP_204979258.1">
    <property type="nucleotide sequence ID" value="NZ_JBHTII010000002.1"/>
</dbReference>
<reference evidence="2" key="1">
    <citation type="journal article" date="2019" name="Int. J. Syst. Evol. Microbiol.">
        <title>The Global Catalogue of Microorganisms (GCM) 10K type strain sequencing project: providing services to taxonomists for standard genome sequencing and annotation.</title>
        <authorList>
            <consortium name="The Broad Institute Genomics Platform"/>
            <consortium name="The Broad Institute Genome Sequencing Center for Infectious Disease"/>
            <person name="Wu L."/>
            <person name="Ma J."/>
        </authorList>
    </citation>
    <scope>NUCLEOTIDE SEQUENCE [LARGE SCALE GENOMIC DNA]</scope>
    <source>
        <strain evidence="2">CCUG 54523</strain>
    </source>
</reference>
<evidence type="ECO:0000313" key="1">
    <source>
        <dbReference type="EMBL" id="MFD0791500.1"/>
    </source>
</evidence>
<keyword evidence="2" id="KW-1185">Reference proteome</keyword>
<comment type="caution">
    <text evidence="1">The sequence shown here is derived from an EMBL/GenBank/DDBJ whole genome shotgun (WGS) entry which is preliminary data.</text>
</comment>
<dbReference type="EMBL" id="JBHTII010000002">
    <property type="protein sequence ID" value="MFD0791500.1"/>
    <property type="molecule type" value="Genomic_DNA"/>
</dbReference>
<gene>
    <name evidence="1" type="ORF">ACFQ0P_13940</name>
</gene>
<evidence type="ECO:0008006" key="3">
    <source>
        <dbReference type="Google" id="ProtNLM"/>
    </source>
</evidence>
<protein>
    <recommendedName>
        <fullName evidence="3">HNH endonuclease</fullName>
    </recommendedName>
</protein>
<organism evidence="1 2">
    <name type="scientific">Microbacterium insulae</name>
    <dbReference type="NCBI Taxonomy" id="483014"/>
    <lineage>
        <taxon>Bacteria</taxon>
        <taxon>Bacillati</taxon>
        <taxon>Actinomycetota</taxon>
        <taxon>Actinomycetes</taxon>
        <taxon>Micrococcales</taxon>
        <taxon>Microbacteriaceae</taxon>
        <taxon>Microbacterium</taxon>
    </lineage>
</organism>
<proteinExistence type="predicted"/>